<dbReference type="PRINTS" id="PR00080">
    <property type="entry name" value="SDRFAMILY"/>
</dbReference>
<evidence type="ECO:0000256" key="1">
    <source>
        <dbReference type="ARBA" id="ARBA00006484"/>
    </source>
</evidence>
<comment type="similarity">
    <text evidence="1">Belongs to the short-chain dehydrogenases/reductases (SDR) family.</text>
</comment>
<dbReference type="InterPro" id="IPR002347">
    <property type="entry name" value="SDR_fam"/>
</dbReference>
<evidence type="ECO:0000256" key="2">
    <source>
        <dbReference type="ARBA" id="ARBA00023002"/>
    </source>
</evidence>
<proteinExistence type="inferred from homology"/>
<evidence type="ECO:0000313" key="4">
    <source>
        <dbReference type="Proteomes" id="UP000005951"/>
    </source>
</evidence>
<dbReference type="Pfam" id="PF13561">
    <property type="entry name" value="adh_short_C2"/>
    <property type="match status" value="1"/>
</dbReference>
<dbReference type="EMBL" id="AJYC02000053">
    <property type="protein sequence ID" value="EKT81613.1"/>
    <property type="molecule type" value="Genomic_DNA"/>
</dbReference>
<keyword evidence="2 3" id="KW-0560">Oxidoreductase</keyword>
<organism evidence="3 4">
    <name type="scientific">Rhodococcus opacus M213</name>
    <dbReference type="NCBI Taxonomy" id="1129896"/>
    <lineage>
        <taxon>Bacteria</taxon>
        <taxon>Bacillati</taxon>
        <taxon>Actinomycetota</taxon>
        <taxon>Actinomycetes</taxon>
        <taxon>Mycobacteriales</taxon>
        <taxon>Nocardiaceae</taxon>
        <taxon>Rhodococcus</taxon>
    </lineage>
</organism>
<dbReference type="InterPro" id="IPR020904">
    <property type="entry name" value="Sc_DH/Rdtase_CS"/>
</dbReference>
<name>K8XJ42_RHOOP</name>
<dbReference type="EC" id="1.1.1.100" evidence="3"/>
<dbReference type="AlphaFoldDB" id="K8XJ42"/>
<dbReference type="FunFam" id="3.40.50.720:FF:000084">
    <property type="entry name" value="Short-chain dehydrogenase reductase"/>
    <property type="match status" value="1"/>
</dbReference>
<dbReference type="PROSITE" id="PS00061">
    <property type="entry name" value="ADH_SHORT"/>
    <property type="match status" value="1"/>
</dbReference>
<dbReference type="PANTHER" id="PTHR43639:SF1">
    <property type="entry name" value="SHORT-CHAIN DEHYDROGENASE_REDUCTASE FAMILY PROTEIN"/>
    <property type="match status" value="1"/>
</dbReference>
<reference evidence="3 4" key="1">
    <citation type="journal article" date="2013" name="Genome Announc.">
        <title>Draft Genome Sequence of Rhodococcus opacus Strain M213 Shows a Diverse Catabolic Potential.</title>
        <authorList>
            <person name="Pathak A."/>
            <person name="Green S.J."/>
            <person name="Ogram A."/>
            <person name="Chauhan A."/>
        </authorList>
    </citation>
    <scope>NUCLEOTIDE SEQUENCE [LARGE SCALE GENOMIC DNA]</scope>
    <source>
        <strain evidence="3 4">M213</strain>
    </source>
</reference>
<dbReference type="PANTHER" id="PTHR43639">
    <property type="entry name" value="OXIDOREDUCTASE, SHORT-CHAIN DEHYDROGENASE/REDUCTASE FAMILY (AFU_ORTHOLOGUE AFUA_5G02870)"/>
    <property type="match status" value="1"/>
</dbReference>
<dbReference type="InterPro" id="IPR036291">
    <property type="entry name" value="NAD(P)-bd_dom_sf"/>
</dbReference>
<sequence>MIGSSRHVPSPTENQEYDMEISFDNRTVIVTGGAGGFGSATARTFAAGGANVVVSDIDGVRAKEVADQLPSAIAVTTDVTDPDAMRDLVAVTEERFGALHVMVNNAGLPHRNMPLVDMDVADVDFQLSVNVRSVFLGSKYAVPALTRAGGGVIINVASIAGKRPRPGLSIYNATKGAVITLTRSLATEVGPQIRVNAVNPVVAQTGFIKNALGIDELDDQARTGLTANIPMDRIATPDDVASAIAFLASDQAGFLTGVCLDVDGGRSIQ</sequence>
<comment type="caution">
    <text evidence="3">The sequence shown here is derived from an EMBL/GenBank/DDBJ whole genome shotgun (WGS) entry which is preliminary data.</text>
</comment>
<dbReference type="Gene3D" id="3.40.50.720">
    <property type="entry name" value="NAD(P)-binding Rossmann-like Domain"/>
    <property type="match status" value="1"/>
</dbReference>
<accession>K8XJ42</accession>
<evidence type="ECO:0000313" key="3">
    <source>
        <dbReference type="EMBL" id="EKT81613.1"/>
    </source>
</evidence>
<dbReference type="NCBIfam" id="NF005559">
    <property type="entry name" value="PRK07231.1"/>
    <property type="match status" value="1"/>
</dbReference>
<dbReference type="PRINTS" id="PR00081">
    <property type="entry name" value="GDHRDH"/>
</dbReference>
<dbReference type="SUPFAM" id="SSF51735">
    <property type="entry name" value="NAD(P)-binding Rossmann-fold domains"/>
    <property type="match status" value="1"/>
</dbReference>
<dbReference type="GO" id="GO:0004316">
    <property type="term" value="F:3-oxoacyl-[acyl-carrier-protein] reductase (NADPH) activity"/>
    <property type="evidence" value="ECO:0007669"/>
    <property type="project" value="UniProtKB-EC"/>
</dbReference>
<gene>
    <name evidence="3" type="primary">fabG</name>
    <name evidence="3" type="ORF">WSS_A16416</name>
</gene>
<dbReference type="Proteomes" id="UP000005951">
    <property type="component" value="Unassembled WGS sequence"/>
</dbReference>
<protein>
    <submittedName>
        <fullName evidence="3">3-ketoacyl-(Acyl-carrier-protein) reductase</fullName>
        <ecNumber evidence="3">1.1.1.100</ecNumber>
    </submittedName>
</protein>